<feature type="domain" description="VOC" evidence="1">
    <location>
        <begin position="132"/>
        <end position="240"/>
    </location>
</feature>
<dbReference type="CDD" id="cd07247">
    <property type="entry name" value="SgaA_N_like"/>
    <property type="match status" value="2"/>
</dbReference>
<comment type="caution">
    <text evidence="2">The sequence shown here is derived from an EMBL/GenBank/DDBJ whole genome shotgun (WGS) entry which is preliminary data.</text>
</comment>
<dbReference type="PANTHER" id="PTHR33993">
    <property type="entry name" value="GLYOXALASE-RELATED"/>
    <property type="match status" value="1"/>
</dbReference>
<protein>
    <submittedName>
        <fullName evidence="2">VOC family protein</fullName>
    </submittedName>
</protein>
<dbReference type="RefSeq" id="WP_153464954.1">
    <property type="nucleotide sequence ID" value="NZ_WBOF01000001.1"/>
</dbReference>
<feature type="domain" description="VOC" evidence="1">
    <location>
        <begin position="11"/>
        <end position="118"/>
    </location>
</feature>
<dbReference type="AlphaFoldDB" id="A0A6N7L0V6"/>
<proteinExistence type="predicted"/>
<gene>
    <name evidence="2" type="ORF">F7Q99_24980</name>
</gene>
<dbReference type="InterPro" id="IPR004360">
    <property type="entry name" value="Glyas_Fos-R_dOase_dom"/>
</dbReference>
<keyword evidence="3" id="KW-1185">Reference proteome</keyword>
<dbReference type="InterPro" id="IPR037523">
    <property type="entry name" value="VOC_core"/>
</dbReference>
<dbReference type="InterPro" id="IPR052164">
    <property type="entry name" value="Anthracycline_SecMetBiosynth"/>
</dbReference>
<dbReference type="Proteomes" id="UP000450000">
    <property type="component" value="Unassembled WGS sequence"/>
</dbReference>
<dbReference type="Pfam" id="PF00903">
    <property type="entry name" value="Glyoxalase"/>
    <property type="match status" value="2"/>
</dbReference>
<dbReference type="OrthoDB" id="9793039at2"/>
<dbReference type="PROSITE" id="PS51819">
    <property type="entry name" value="VOC"/>
    <property type="match status" value="2"/>
</dbReference>
<dbReference type="Gene3D" id="3.10.180.10">
    <property type="entry name" value="2,3-Dihydroxybiphenyl 1,2-Dioxygenase, domain 1"/>
    <property type="match status" value="2"/>
</dbReference>
<dbReference type="EMBL" id="WBOF01000001">
    <property type="protein sequence ID" value="MQS15433.1"/>
    <property type="molecule type" value="Genomic_DNA"/>
</dbReference>
<sequence>MPKAGRYHEGVPCWVALAVPDVDRAERFYGALLGWEFVATGPAEAIATLHGAQVAVIGPPSTPAAWITYLATPDVGHTATAVRAAGGRLLREPYEVPDQGRAALAADPLGAVFGLWQGGPVPGAGLVNEPGTFTWNEHLSPSPDSVRTFYRQVFGYTYDQPRDGYTVFRSDGLPAGGIGPADAHGPGAWLTSFATADADRATTHLRTLGGTVLTGPEPTPFGRAALVRDDSGAVFSLIAVPPDESAEAA</sequence>
<dbReference type="PANTHER" id="PTHR33993:SF10">
    <property type="entry name" value="CONSERVED PROTEIN"/>
    <property type="match status" value="1"/>
</dbReference>
<evidence type="ECO:0000313" key="3">
    <source>
        <dbReference type="Proteomes" id="UP000450000"/>
    </source>
</evidence>
<evidence type="ECO:0000313" key="2">
    <source>
        <dbReference type="EMBL" id="MQS15433.1"/>
    </source>
</evidence>
<evidence type="ECO:0000259" key="1">
    <source>
        <dbReference type="PROSITE" id="PS51819"/>
    </source>
</evidence>
<accession>A0A6N7L0V6</accession>
<dbReference type="SUPFAM" id="SSF54593">
    <property type="entry name" value="Glyoxalase/Bleomycin resistance protein/Dihydroxybiphenyl dioxygenase"/>
    <property type="match status" value="2"/>
</dbReference>
<dbReference type="InterPro" id="IPR029068">
    <property type="entry name" value="Glyas_Bleomycin-R_OHBP_Dase"/>
</dbReference>
<organism evidence="2 3">
    <name type="scientific">Streptomyces kaniharaensis</name>
    <dbReference type="NCBI Taxonomy" id="212423"/>
    <lineage>
        <taxon>Bacteria</taxon>
        <taxon>Bacillati</taxon>
        <taxon>Actinomycetota</taxon>
        <taxon>Actinomycetes</taxon>
        <taxon>Kitasatosporales</taxon>
        <taxon>Streptomycetaceae</taxon>
        <taxon>Streptomyces</taxon>
    </lineage>
</organism>
<reference evidence="2 3" key="1">
    <citation type="submission" date="2019-09" db="EMBL/GenBank/DDBJ databases">
        <title>Genome Sequences of Streptomyces kaniharaensis ATCC 21070.</title>
        <authorList>
            <person name="Zhu W."/>
            <person name="De Crecy-Lagard V."/>
            <person name="Richards N.G."/>
        </authorList>
    </citation>
    <scope>NUCLEOTIDE SEQUENCE [LARGE SCALE GENOMIC DNA]</scope>
    <source>
        <strain evidence="2 3">SF-557</strain>
    </source>
</reference>
<name>A0A6N7L0V6_9ACTN</name>